<dbReference type="AlphaFoldDB" id="A0A450S3C2"/>
<sequence length="279" mass="32491">MNMATRNDNAKDFDFEKIANKMPLVTVIPTRKFNEPLPSDCPELGTRWLRRSQSTADDEERCGLDAHESNDDKIQRYFYAGRADPNYGGVAFAYDASIDRREGDATPFDSGGLCRDLMKPSNLSDDENRKLVGDTKNDLTEWRKPFKEFLAVFFPNPRDYFHGRPRASAKWGPPDLPARQEENTEFIAWTWEARIHEPHPLLDGLLFWAAPHESCRRLKEYASESESHAFWQAPSWIERLWNTEHIDLGPIKEIPDSNRLPPDTFREFEKWIQDRLFGK</sequence>
<evidence type="ECO:0000313" key="1">
    <source>
        <dbReference type="EMBL" id="VFJ46142.1"/>
    </source>
</evidence>
<organism evidence="1">
    <name type="scientific">Candidatus Kentrum sp. DK</name>
    <dbReference type="NCBI Taxonomy" id="2126562"/>
    <lineage>
        <taxon>Bacteria</taxon>
        <taxon>Pseudomonadati</taxon>
        <taxon>Pseudomonadota</taxon>
        <taxon>Gammaproteobacteria</taxon>
        <taxon>Candidatus Kentrum</taxon>
    </lineage>
</organism>
<accession>A0A450S3C2</accession>
<gene>
    <name evidence="1" type="ORF">BECKDK2373C_GA0170839_101412</name>
</gene>
<dbReference type="EMBL" id="CAADEY010000014">
    <property type="protein sequence ID" value="VFJ46142.1"/>
    <property type="molecule type" value="Genomic_DNA"/>
</dbReference>
<reference evidence="1" key="1">
    <citation type="submission" date="2019-02" db="EMBL/GenBank/DDBJ databases">
        <authorList>
            <person name="Gruber-Vodicka R. H."/>
            <person name="Seah K. B. B."/>
        </authorList>
    </citation>
    <scope>NUCLEOTIDE SEQUENCE</scope>
    <source>
        <strain evidence="1">BECK_DK161</strain>
    </source>
</reference>
<name>A0A450S3C2_9GAMM</name>
<proteinExistence type="predicted"/>
<protein>
    <submittedName>
        <fullName evidence="1">Uncharacterized protein</fullName>
    </submittedName>
</protein>